<proteinExistence type="predicted"/>
<feature type="compositionally biased region" description="Polar residues" evidence="2">
    <location>
        <begin position="130"/>
        <end position="147"/>
    </location>
</feature>
<name>A0ABR3S220_9PLEO</name>
<gene>
    <name evidence="3" type="ORF">SLS60_002401</name>
</gene>
<feature type="compositionally biased region" description="Polar residues" evidence="2">
    <location>
        <begin position="366"/>
        <end position="375"/>
    </location>
</feature>
<reference evidence="3 4" key="1">
    <citation type="submission" date="2024-02" db="EMBL/GenBank/DDBJ databases">
        <title>De novo assembly and annotation of 12 fungi associated with fruit tree decline syndrome in Ontario, Canada.</title>
        <authorList>
            <person name="Sulman M."/>
            <person name="Ellouze W."/>
            <person name="Ilyukhin E."/>
        </authorList>
    </citation>
    <scope>NUCLEOTIDE SEQUENCE [LARGE SCALE GENOMIC DNA]</scope>
    <source>
        <strain evidence="3 4">M42-189</strain>
    </source>
</reference>
<comment type="caution">
    <text evidence="3">The sequence shown here is derived from an EMBL/GenBank/DDBJ whole genome shotgun (WGS) entry which is preliminary data.</text>
</comment>
<feature type="compositionally biased region" description="Polar residues" evidence="2">
    <location>
        <begin position="391"/>
        <end position="415"/>
    </location>
</feature>
<evidence type="ECO:0000256" key="1">
    <source>
        <dbReference type="SAM" id="Coils"/>
    </source>
</evidence>
<dbReference type="Proteomes" id="UP001521785">
    <property type="component" value="Unassembled WGS sequence"/>
</dbReference>
<feature type="region of interest" description="Disordered" evidence="2">
    <location>
        <begin position="359"/>
        <end position="421"/>
    </location>
</feature>
<keyword evidence="1" id="KW-0175">Coiled coil</keyword>
<protein>
    <submittedName>
        <fullName evidence="3">Uncharacterized protein</fullName>
    </submittedName>
</protein>
<accession>A0ABR3S220</accession>
<feature type="compositionally biased region" description="Low complexity" evidence="2">
    <location>
        <begin position="104"/>
        <end position="127"/>
    </location>
</feature>
<evidence type="ECO:0000313" key="3">
    <source>
        <dbReference type="EMBL" id="KAL1610731.1"/>
    </source>
</evidence>
<keyword evidence="4" id="KW-1185">Reference proteome</keyword>
<dbReference type="EMBL" id="JAKJXO020000002">
    <property type="protein sequence ID" value="KAL1610731.1"/>
    <property type="molecule type" value="Genomic_DNA"/>
</dbReference>
<evidence type="ECO:0000256" key="2">
    <source>
        <dbReference type="SAM" id="MobiDB-lite"/>
    </source>
</evidence>
<organism evidence="3 4">
    <name type="scientific">Paraconiothyrium brasiliense</name>
    <dbReference type="NCBI Taxonomy" id="300254"/>
    <lineage>
        <taxon>Eukaryota</taxon>
        <taxon>Fungi</taxon>
        <taxon>Dikarya</taxon>
        <taxon>Ascomycota</taxon>
        <taxon>Pezizomycotina</taxon>
        <taxon>Dothideomycetes</taxon>
        <taxon>Pleosporomycetidae</taxon>
        <taxon>Pleosporales</taxon>
        <taxon>Massarineae</taxon>
        <taxon>Didymosphaeriaceae</taxon>
        <taxon>Paraconiothyrium</taxon>
    </lineage>
</organism>
<feature type="coiled-coil region" evidence="1">
    <location>
        <begin position="437"/>
        <end position="492"/>
    </location>
</feature>
<evidence type="ECO:0000313" key="4">
    <source>
        <dbReference type="Proteomes" id="UP001521785"/>
    </source>
</evidence>
<feature type="region of interest" description="Disordered" evidence="2">
    <location>
        <begin position="101"/>
        <end position="152"/>
    </location>
</feature>
<sequence>MDNEFVQKYATGDKAPFDWHVDLYQGLFREVMSRPSRALLDYYFLQWAAHSPEASKHKLPESCMFRDIKKRKDLCHAIDILSGTEQFFIYGRKVQQIRATNQTSGLSGQSSPSISPSSSNIAESRPSMEAVTNTGTQQVGLNNVTGTTEKDETPIISDEIRKLKAHNKVPNLDNLPFLTQLDLEMYRSRDDNEPALRLCIGKSDLGKIWTSIEKNSTSPRCEHETKHQPGLMRKIMLVEKDAHGIVTRKDAGDNSRTKDVRLHEPFHSSRGQGSYVDRILVLAKYYLLLVHQREGVDLQQGDFYLSKKSCQYLKSVASDYGRTEFSSSSQVVESRGQKAEEVPEALQTTAILQSVSNQPSLGLMSTPEQVSLDSSTLHERGPSGDVDIGRYSSNTGSSPPDSAPGPNSHTVLLTPTSPPMHERESFRVLEDEHGTIIEELRNKQEVLFERRQELQHEIQEHSEAIDRASGALEQTNDAIYDTEQKIRELEKLETDS</sequence>